<reference evidence="1" key="1">
    <citation type="submission" date="2021-06" db="EMBL/GenBank/DDBJ databases">
        <authorList>
            <person name="Kallberg Y."/>
            <person name="Tangrot J."/>
            <person name="Rosling A."/>
        </authorList>
    </citation>
    <scope>NUCLEOTIDE SEQUENCE</scope>
    <source>
        <strain evidence="1">MT106</strain>
    </source>
</reference>
<evidence type="ECO:0000313" key="1">
    <source>
        <dbReference type="EMBL" id="CAG8486428.1"/>
    </source>
</evidence>
<dbReference type="AlphaFoldDB" id="A0A9N8ZA82"/>
<dbReference type="InterPro" id="IPR007175">
    <property type="entry name" value="Rpr2/Snm1/Rpp21"/>
</dbReference>
<sequence length="189" mass="21386">MAYAPSEATFARLHFLWSAAHTMFPVSPNLSALYMSEFKKNAAEVRLNLADGVRRIYCSYCGSIFVPGVNCKVWVGENGFIKKKRSRVKKTKKVQHRKGNKGERMEMKMMGMNLEVINELTNDSKDNAMQSVTSDDNFIKNMDKNSKSNDSSRKIVHMSSASASHLYHPYNIAKSFEQVAQKEEIGSCE</sequence>
<dbReference type="EMBL" id="CAJVPL010000349">
    <property type="protein sequence ID" value="CAG8486428.1"/>
    <property type="molecule type" value="Genomic_DNA"/>
</dbReference>
<dbReference type="GO" id="GO:0005655">
    <property type="term" value="C:nucleolar ribonuclease P complex"/>
    <property type="evidence" value="ECO:0007669"/>
    <property type="project" value="TreeGrafter"/>
</dbReference>
<evidence type="ECO:0000313" key="2">
    <source>
        <dbReference type="Proteomes" id="UP000789831"/>
    </source>
</evidence>
<protein>
    <submittedName>
        <fullName evidence="1">6395_t:CDS:1</fullName>
    </submittedName>
</protein>
<dbReference type="Pfam" id="PF04032">
    <property type="entry name" value="Rpr2"/>
    <property type="match status" value="1"/>
</dbReference>
<name>A0A9N8ZA82_9GLOM</name>
<dbReference type="PANTHER" id="PTHR14742">
    <property type="entry name" value="RIBONUCLEASE P SUBUNIT P21"/>
    <property type="match status" value="1"/>
</dbReference>
<dbReference type="GO" id="GO:0008033">
    <property type="term" value="P:tRNA processing"/>
    <property type="evidence" value="ECO:0007669"/>
    <property type="project" value="TreeGrafter"/>
</dbReference>
<gene>
    <name evidence="1" type="ORF">AGERDE_LOCUS3508</name>
</gene>
<proteinExistence type="predicted"/>
<dbReference type="OrthoDB" id="438080at2759"/>
<comment type="caution">
    <text evidence="1">The sequence shown here is derived from an EMBL/GenBank/DDBJ whole genome shotgun (WGS) entry which is preliminary data.</text>
</comment>
<accession>A0A9N8ZA82</accession>
<dbReference type="Proteomes" id="UP000789831">
    <property type="component" value="Unassembled WGS sequence"/>
</dbReference>
<organism evidence="1 2">
    <name type="scientific">Ambispora gerdemannii</name>
    <dbReference type="NCBI Taxonomy" id="144530"/>
    <lineage>
        <taxon>Eukaryota</taxon>
        <taxon>Fungi</taxon>
        <taxon>Fungi incertae sedis</taxon>
        <taxon>Mucoromycota</taxon>
        <taxon>Glomeromycotina</taxon>
        <taxon>Glomeromycetes</taxon>
        <taxon>Archaeosporales</taxon>
        <taxon>Ambisporaceae</taxon>
        <taxon>Ambispora</taxon>
    </lineage>
</organism>
<dbReference type="PANTHER" id="PTHR14742:SF4">
    <property type="entry name" value="DDE TNP4 DOMAIN-CONTAINING PROTEIN"/>
    <property type="match status" value="1"/>
</dbReference>
<keyword evidence="2" id="KW-1185">Reference proteome</keyword>